<dbReference type="Proteomes" id="UP000198931">
    <property type="component" value="Unassembled WGS sequence"/>
</dbReference>
<dbReference type="OrthoDB" id="1270055at2"/>
<dbReference type="STRING" id="1125876.SAMN05443292_2665"/>
<accession>A0A1I3IKM1</accession>
<evidence type="ECO:0000313" key="1">
    <source>
        <dbReference type="EMBL" id="SFI48461.1"/>
    </source>
</evidence>
<keyword evidence="2" id="KW-1185">Reference proteome</keyword>
<dbReference type="AlphaFoldDB" id="A0A1I3IKM1"/>
<proteinExistence type="predicted"/>
<organism evidence="1 2">
    <name type="scientific">Halpernia frigidisoli</name>
    <dbReference type="NCBI Taxonomy" id="1125876"/>
    <lineage>
        <taxon>Bacteria</taxon>
        <taxon>Pseudomonadati</taxon>
        <taxon>Bacteroidota</taxon>
        <taxon>Flavobacteriia</taxon>
        <taxon>Flavobacteriales</taxon>
        <taxon>Weeksellaceae</taxon>
        <taxon>Chryseobacterium group</taxon>
        <taxon>Halpernia</taxon>
    </lineage>
</organism>
<protein>
    <recommendedName>
        <fullName evidence="3">Addiction module component</fullName>
    </recommendedName>
</protein>
<gene>
    <name evidence="1" type="ORF">SAMN05443292_2665</name>
</gene>
<evidence type="ECO:0008006" key="3">
    <source>
        <dbReference type="Google" id="ProtNLM"/>
    </source>
</evidence>
<dbReference type="RefSeq" id="WP_090081791.1">
    <property type="nucleotide sequence ID" value="NZ_FOQT01000005.1"/>
</dbReference>
<sequence>MEISVNLPFEELLKIINKLAPKEKGEIAKLLIKENEISEKQWAEAIKRKKDFEAGKINTENWKSVKNRILN</sequence>
<name>A0A1I3IKM1_9FLAO</name>
<dbReference type="EMBL" id="FOQT01000005">
    <property type="protein sequence ID" value="SFI48461.1"/>
    <property type="molecule type" value="Genomic_DNA"/>
</dbReference>
<evidence type="ECO:0000313" key="2">
    <source>
        <dbReference type="Proteomes" id="UP000198931"/>
    </source>
</evidence>
<reference evidence="1 2" key="1">
    <citation type="submission" date="2016-10" db="EMBL/GenBank/DDBJ databases">
        <authorList>
            <person name="de Groot N.N."/>
        </authorList>
    </citation>
    <scope>NUCLEOTIDE SEQUENCE [LARGE SCALE GENOMIC DNA]</scope>
    <source>
        <strain evidence="1 2">DSM 26000</strain>
    </source>
</reference>